<keyword evidence="1" id="KW-0812">Transmembrane</keyword>
<organism evidence="2 3">
    <name type="scientific">Amycolatopsis rubida</name>
    <dbReference type="NCBI Taxonomy" id="112413"/>
    <lineage>
        <taxon>Bacteria</taxon>
        <taxon>Bacillati</taxon>
        <taxon>Actinomycetota</taxon>
        <taxon>Actinomycetes</taxon>
        <taxon>Pseudonocardiales</taxon>
        <taxon>Pseudonocardiaceae</taxon>
        <taxon>Amycolatopsis</taxon>
    </lineage>
</organism>
<dbReference type="Proteomes" id="UP000199137">
    <property type="component" value="Unassembled WGS sequence"/>
</dbReference>
<dbReference type="EMBL" id="FOWC01000002">
    <property type="protein sequence ID" value="SFO68959.1"/>
    <property type="molecule type" value="Genomic_DNA"/>
</dbReference>
<evidence type="ECO:0000313" key="2">
    <source>
        <dbReference type="EMBL" id="SFO68959.1"/>
    </source>
</evidence>
<feature type="transmembrane region" description="Helical" evidence="1">
    <location>
        <begin position="73"/>
        <end position="92"/>
    </location>
</feature>
<dbReference type="RefSeq" id="WP_244287140.1">
    <property type="nucleotide sequence ID" value="NZ_FOWC01000002.1"/>
</dbReference>
<feature type="transmembrane region" description="Helical" evidence="1">
    <location>
        <begin position="139"/>
        <end position="158"/>
    </location>
</feature>
<feature type="transmembrane region" description="Helical" evidence="1">
    <location>
        <begin position="31"/>
        <end position="53"/>
    </location>
</feature>
<evidence type="ECO:0000313" key="3">
    <source>
        <dbReference type="Proteomes" id="UP000199137"/>
    </source>
</evidence>
<keyword evidence="1" id="KW-0472">Membrane</keyword>
<gene>
    <name evidence="2" type="ORF">SAMN05421854_102992</name>
</gene>
<proteinExistence type="predicted"/>
<keyword evidence="1" id="KW-1133">Transmembrane helix</keyword>
<name>A0A1I5J8F5_9PSEU</name>
<dbReference type="STRING" id="112413.SAMN05421854_102992"/>
<feature type="transmembrane region" description="Helical" evidence="1">
    <location>
        <begin position="99"/>
        <end position="119"/>
    </location>
</feature>
<sequence>MSGLHGLPARQRERASSLAEPAPHRPNGSTAIAAGLFGLVAAATSGYLPARLFLDIPSGFSLGDLSPLTLADLAAYLAASLALLIGAIATFFRATAGAVLLIAGALLALVALLLEPALSGSPAYVQYFRTMLRFENFAALDRVALAAAALLVLVLAGLPRTFGYLRYRAPVVPASSPSRQW</sequence>
<reference evidence="2 3" key="1">
    <citation type="submission" date="2016-10" db="EMBL/GenBank/DDBJ databases">
        <authorList>
            <person name="de Groot N.N."/>
        </authorList>
    </citation>
    <scope>NUCLEOTIDE SEQUENCE [LARGE SCALE GENOMIC DNA]</scope>
    <source>
        <strain evidence="2 3">DSM 44637</strain>
    </source>
</reference>
<evidence type="ECO:0000256" key="1">
    <source>
        <dbReference type="SAM" id="Phobius"/>
    </source>
</evidence>
<protein>
    <submittedName>
        <fullName evidence="2">Uncharacterized protein</fullName>
    </submittedName>
</protein>
<dbReference type="AlphaFoldDB" id="A0A1I5J8F5"/>
<accession>A0A1I5J8F5</accession>